<keyword evidence="7" id="KW-1003">Cell membrane</keyword>
<dbReference type="InterPro" id="IPR000440">
    <property type="entry name" value="NADH_UbQ/plastoQ_OxRdtase_su3"/>
</dbReference>
<evidence type="ECO:0000256" key="2">
    <source>
        <dbReference type="ARBA" id="ARBA00008472"/>
    </source>
</evidence>
<dbReference type="InterPro" id="IPR023043">
    <property type="entry name" value="NAD(P)H_OxRDtase_bac/plastid"/>
</dbReference>
<sequence length="125" mass="14719">MEGHVLTQRYLAVLIVIVVSIIIGFSMLFLSKLLRPKRAYFLKLTPYECGIPSIEDTWERFNVKFYIVALVFVVFDVETIFLYPWAVVYKKIGFYALVEMYLFIFILLIGYFYAIGKGVFNWSKE</sequence>
<dbReference type="GO" id="GO:0008137">
    <property type="term" value="F:NADH dehydrogenase (ubiquinone) activity"/>
    <property type="evidence" value="ECO:0007669"/>
    <property type="project" value="InterPro"/>
</dbReference>
<reference evidence="10" key="1">
    <citation type="submission" date="2016-01" db="EMBL/GenBank/DDBJ databases">
        <title>Draft genome sequence of Thermodesulfovibrio aggregans strain TGE-P1.</title>
        <authorList>
            <person name="Sekiguchi Y."/>
            <person name="Ohashi A."/>
            <person name="Matsuura N."/>
            <person name="Tourlousse M.D."/>
        </authorList>
    </citation>
    <scope>NUCLEOTIDE SEQUENCE [LARGE SCALE GENOMIC DNA]</scope>
    <source>
        <strain evidence="10">TGE-P1</strain>
    </source>
</reference>
<evidence type="ECO:0000256" key="5">
    <source>
        <dbReference type="ARBA" id="ARBA00022989"/>
    </source>
</evidence>
<dbReference type="OrthoDB" id="9791970at2"/>
<evidence type="ECO:0000256" key="1">
    <source>
        <dbReference type="ARBA" id="ARBA00004141"/>
    </source>
</evidence>
<dbReference type="Pfam" id="PF00507">
    <property type="entry name" value="Oxidored_q4"/>
    <property type="match status" value="1"/>
</dbReference>
<keyword evidence="4 7" id="KW-0812">Transmembrane</keyword>
<keyword evidence="7 8" id="KW-0520">NAD</keyword>
<dbReference type="RefSeq" id="WP_059176407.1">
    <property type="nucleotide sequence ID" value="NZ_BCNO01000001.1"/>
</dbReference>
<dbReference type="InterPro" id="IPR038430">
    <property type="entry name" value="NDAH_ubi_oxred_su3_sf"/>
</dbReference>
<proteinExistence type="inferred from homology"/>
<name>A0A0U9HW86_9BACT</name>
<comment type="function">
    <text evidence="7">NDH-1 shuttles electrons from NADH, via FMN and iron-sulfur (Fe-S) centers, to quinones in the respiratory chain. The immediate electron acceptor for the enzyme in this species is believed to be ubiquinone. Couples the redox reaction to proton translocation (for every two electrons transferred, four hydrogen ions are translocated across the cytoplasmic membrane), and thus conserves the redox energy in a proton gradient.</text>
</comment>
<dbReference type="PANTHER" id="PTHR11058">
    <property type="entry name" value="NADH-UBIQUINONE OXIDOREDUCTASE CHAIN 3"/>
    <property type="match status" value="1"/>
</dbReference>
<evidence type="ECO:0000313" key="9">
    <source>
        <dbReference type="EMBL" id="GAQ95005.1"/>
    </source>
</evidence>
<keyword evidence="5 7" id="KW-1133">Transmembrane helix</keyword>
<dbReference type="GO" id="GO:0050136">
    <property type="term" value="F:NADH dehydrogenase (quinone) (non-electrogenic) activity"/>
    <property type="evidence" value="ECO:0007669"/>
    <property type="project" value="UniProtKB-UniRule"/>
</dbReference>
<evidence type="ECO:0000256" key="8">
    <source>
        <dbReference type="RuleBase" id="RU003639"/>
    </source>
</evidence>
<comment type="subcellular location">
    <subcellularLocation>
        <location evidence="7 8">Cell membrane</location>
        <topology evidence="7 8">Multi-pass membrane protein</topology>
    </subcellularLocation>
    <subcellularLocation>
        <location evidence="1">Membrane</location>
        <topology evidence="1">Multi-pass membrane protein</topology>
    </subcellularLocation>
</comment>
<dbReference type="EC" id="7.1.1.-" evidence="7"/>
<gene>
    <name evidence="7" type="primary">nuoA</name>
    <name evidence="9" type="ORF">TAGGR_11205</name>
</gene>
<keyword evidence="7 8" id="KW-0874">Quinone</keyword>
<dbReference type="GO" id="GO:0048038">
    <property type="term" value="F:quinone binding"/>
    <property type="evidence" value="ECO:0007669"/>
    <property type="project" value="UniProtKB-KW"/>
</dbReference>
<dbReference type="Gene3D" id="1.20.58.1610">
    <property type="entry name" value="NADH:ubiquinone/plastoquinone oxidoreductase, chain 3"/>
    <property type="match status" value="1"/>
</dbReference>
<organism evidence="9 10">
    <name type="scientific">Thermodesulfovibrio aggregans</name>
    <dbReference type="NCBI Taxonomy" id="86166"/>
    <lineage>
        <taxon>Bacteria</taxon>
        <taxon>Pseudomonadati</taxon>
        <taxon>Nitrospirota</taxon>
        <taxon>Thermodesulfovibrionia</taxon>
        <taxon>Thermodesulfovibrionales</taxon>
        <taxon>Thermodesulfovibrionaceae</taxon>
        <taxon>Thermodesulfovibrio</taxon>
    </lineage>
</organism>
<comment type="caution">
    <text evidence="9">The sequence shown here is derived from an EMBL/GenBank/DDBJ whole genome shotgun (WGS) entry which is preliminary data.</text>
</comment>
<evidence type="ECO:0000256" key="4">
    <source>
        <dbReference type="ARBA" id="ARBA00022692"/>
    </source>
</evidence>
<comment type="similarity">
    <text evidence="2 7 8">Belongs to the complex I subunit 3 family.</text>
</comment>
<keyword evidence="10" id="KW-1185">Reference proteome</keyword>
<evidence type="ECO:0000256" key="6">
    <source>
        <dbReference type="ARBA" id="ARBA00023136"/>
    </source>
</evidence>
<keyword evidence="7" id="KW-0830">Ubiquinone</keyword>
<dbReference type="EMBL" id="BCNO01000001">
    <property type="protein sequence ID" value="GAQ95005.1"/>
    <property type="molecule type" value="Genomic_DNA"/>
</dbReference>
<evidence type="ECO:0000256" key="3">
    <source>
        <dbReference type="ARBA" id="ARBA00022448"/>
    </source>
</evidence>
<keyword evidence="7" id="KW-1278">Translocase</keyword>
<dbReference type="HAMAP" id="MF_01394">
    <property type="entry name" value="NDH1_NuoA"/>
    <property type="match status" value="1"/>
</dbReference>
<comment type="subunit">
    <text evidence="7">NDH-1 is composed of 14 different subunits. Subunits NuoA, H, J, K, L, M, N constitute the membrane sector of the complex.</text>
</comment>
<dbReference type="AlphaFoldDB" id="A0A0U9HW86"/>
<evidence type="ECO:0000256" key="7">
    <source>
        <dbReference type="HAMAP-Rule" id="MF_01394"/>
    </source>
</evidence>
<protein>
    <recommendedName>
        <fullName evidence="7">NADH-quinone oxidoreductase subunit A</fullName>
        <ecNumber evidence="7">7.1.1.-</ecNumber>
    </recommendedName>
    <alternativeName>
        <fullName evidence="7">NADH dehydrogenase I subunit A</fullName>
    </alternativeName>
    <alternativeName>
        <fullName evidence="7">NDH-1 subunit A</fullName>
    </alternativeName>
    <alternativeName>
        <fullName evidence="7">NUO1</fullName>
    </alternativeName>
</protein>
<dbReference type="Proteomes" id="UP000054976">
    <property type="component" value="Unassembled WGS sequence"/>
</dbReference>
<accession>A0A0U9HW86</accession>
<dbReference type="STRING" id="86166.TAGGR_11205"/>
<feature type="transmembrane region" description="Helical" evidence="7">
    <location>
        <begin position="12"/>
        <end position="34"/>
    </location>
</feature>
<keyword evidence="3 7" id="KW-0813">Transport</keyword>
<comment type="catalytic activity">
    <reaction evidence="7 8">
        <text>a quinone + NADH + 5 H(+)(in) = a quinol + NAD(+) + 4 H(+)(out)</text>
        <dbReference type="Rhea" id="RHEA:57888"/>
        <dbReference type="ChEBI" id="CHEBI:15378"/>
        <dbReference type="ChEBI" id="CHEBI:24646"/>
        <dbReference type="ChEBI" id="CHEBI:57540"/>
        <dbReference type="ChEBI" id="CHEBI:57945"/>
        <dbReference type="ChEBI" id="CHEBI:132124"/>
    </reaction>
</comment>
<feature type="transmembrane region" description="Helical" evidence="7">
    <location>
        <begin position="65"/>
        <end position="86"/>
    </location>
</feature>
<dbReference type="GO" id="GO:0005886">
    <property type="term" value="C:plasma membrane"/>
    <property type="evidence" value="ECO:0007669"/>
    <property type="project" value="UniProtKB-SubCell"/>
</dbReference>
<dbReference type="PANTHER" id="PTHR11058:SF9">
    <property type="entry name" value="NADH-UBIQUINONE OXIDOREDUCTASE CHAIN 3"/>
    <property type="match status" value="1"/>
</dbReference>
<keyword evidence="6 7" id="KW-0472">Membrane</keyword>
<dbReference type="GO" id="GO:0030964">
    <property type="term" value="C:NADH dehydrogenase complex"/>
    <property type="evidence" value="ECO:0007669"/>
    <property type="project" value="TreeGrafter"/>
</dbReference>
<evidence type="ECO:0000313" key="10">
    <source>
        <dbReference type="Proteomes" id="UP000054976"/>
    </source>
</evidence>
<feature type="transmembrane region" description="Helical" evidence="7">
    <location>
        <begin position="92"/>
        <end position="114"/>
    </location>
</feature>